<dbReference type="InterPro" id="IPR012337">
    <property type="entry name" value="RNaseH-like_sf"/>
</dbReference>
<protein>
    <recommendedName>
        <fullName evidence="3">Integrase catalytic domain-containing protein</fullName>
    </recommendedName>
</protein>
<gene>
    <name evidence="1" type="ORF">PHPALM_14284</name>
</gene>
<dbReference type="PANTHER" id="PTHR42648:SF28">
    <property type="entry name" value="TRANSPOSON-ENCODED PROTEIN WITH RIBONUCLEASE H-LIKE AND RETROVIRUS ZINC FINGER-LIKE DOMAINS"/>
    <property type="match status" value="1"/>
</dbReference>
<accession>A0A2P4XVD3</accession>
<dbReference type="InterPro" id="IPR039537">
    <property type="entry name" value="Retrotran_Ty1/copia-like"/>
</dbReference>
<organism evidence="1 2">
    <name type="scientific">Phytophthora palmivora</name>
    <dbReference type="NCBI Taxonomy" id="4796"/>
    <lineage>
        <taxon>Eukaryota</taxon>
        <taxon>Sar</taxon>
        <taxon>Stramenopiles</taxon>
        <taxon>Oomycota</taxon>
        <taxon>Peronosporomycetes</taxon>
        <taxon>Peronosporales</taxon>
        <taxon>Peronosporaceae</taxon>
        <taxon>Phytophthora</taxon>
    </lineage>
</organism>
<reference evidence="1 2" key="1">
    <citation type="journal article" date="2017" name="Genome Biol. Evol.">
        <title>Phytophthora megakarya and P. palmivora, closely related causal agents of cacao black pod rot, underwent increases in genome sizes and gene numbers by different mechanisms.</title>
        <authorList>
            <person name="Ali S.S."/>
            <person name="Shao J."/>
            <person name="Lary D.J."/>
            <person name="Kronmiller B."/>
            <person name="Shen D."/>
            <person name="Strem M.D."/>
            <person name="Amoako-Attah I."/>
            <person name="Akrofi A.Y."/>
            <person name="Begoude B.A."/>
            <person name="Ten Hoopen G.M."/>
            <person name="Coulibaly K."/>
            <person name="Kebe B.I."/>
            <person name="Melnick R.L."/>
            <person name="Guiltinan M.J."/>
            <person name="Tyler B.M."/>
            <person name="Meinhardt L.W."/>
            <person name="Bailey B.A."/>
        </authorList>
    </citation>
    <scope>NUCLEOTIDE SEQUENCE [LARGE SCALE GENOMIC DNA]</scope>
    <source>
        <strain evidence="2">sbr112.9</strain>
    </source>
</reference>
<comment type="caution">
    <text evidence="1">The sequence shown here is derived from an EMBL/GenBank/DDBJ whole genome shotgun (WGS) entry which is preliminary data.</text>
</comment>
<name>A0A2P4XVD3_9STRA</name>
<dbReference type="GO" id="GO:0003676">
    <property type="term" value="F:nucleic acid binding"/>
    <property type="evidence" value="ECO:0007669"/>
    <property type="project" value="InterPro"/>
</dbReference>
<evidence type="ECO:0000313" key="2">
    <source>
        <dbReference type="Proteomes" id="UP000237271"/>
    </source>
</evidence>
<dbReference type="InterPro" id="IPR036397">
    <property type="entry name" value="RNaseH_sf"/>
</dbReference>
<evidence type="ECO:0008006" key="3">
    <source>
        <dbReference type="Google" id="ProtNLM"/>
    </source>
</evidence>
<dbReference type="EMBL" id="NCKW01007868">
    <property type="protein sequence ID" value="POM69429.1"/>
    <property type="molecule type" value="Genomic_DNA"/>
</dbReference>
<proteinExistence type="predicted"/>
<dbReference type="SUPFAM" id="SSF53098">
    <property type="entry name" value="Ribonuclease H-like"/>
    <property type="match status" value="1"/>
</dbReference>
<dbReference type="Gene3D" id="3.30.420.10">
    <property type="entry name" value="Ribonuclease H-like superfamily/Ribonuclease H"/>
    <property type="match status" value="1"/>
</dbReference>
<evidence type="ECO:0000313" key="1">
    <source>
        <dbReference type="EMBL" id="POM69429.1"/>
    </source>
</evidence>
<keyword evidence="2" id="KW-1185">Reference proteome</keyword>
<sequence length="127" mass="14676">MCVTCAKGKQRSYNQSRKDIGANAPIDRVGGVICSDIKCSIKPCDWRGSWYLINFIDYKTNYCRVFLAKTKDKGTKQFEHFFVYFEKRFNCSVHYQRTDNGGEYKVVDLFCKTAGVRRQVSEANNQA</sequence>
<dbReference type="AlphaFoldDB" id="A0A2P4XVD3"/>
<dbReference type="OrthoDB" id="91493at2759"/>
<dbReference type="PANTHER" id="PTHR42648">
    <property type="entry name" value="TRANSPOSASE, PUTATIVE-RELATED"/>
    <property type="match status" value="1"/>
</dbReference>
<dbReference type="Proteomes" id="UP000237271">
    <property type="component" value="Unassembled WGS sequence"/>
</dbReference>